<evidence type="ECO:0000313" key="3">
    <source>
        <dbReference type="EMBL" id="MCC9641430.1"/>
    </source>
</evidence>
<feature type="region of interest" description="Disordered" evidence="1">
    <location>
        <begin position="238"/>
        <end position="332"/>
    </location>
</feature>
<keyword evidence="2" id="KW-0812">Transmembrane</keyword>
<sequence>MTQLKRHDDSVRPKQCRRTALRRQAQRAFLASLVAGVLTSGLTGCTIMGGLQSKLTRSDCIDDFMVSHRNKVMATKAWLRHAHCYKNHRHMKDLRKGFIDGYIDVATGGSGCTPAVVSPHYWGWKHQSGDGQSAVNAWFEGFPLGVKAAEEDGIAFYNQIRIQTPTRPANPPMTGSMAPTPAAAPVVTTPTALPPGIQLGEGETLVPGKVTIEDAIDPPTPAKEAFEKIVPPVPVQAPATDDPFSMKTLPLDNDDAGPSTSLSDLPAEFSETPVDLVPKETQTPVSTNIAEPTQDEIDSVIEEIFGRPDKSADAEPAVETPAKNQSMQFLFD</sequence>
<evidence type="ECO:0000256" key="2">
    <source>
        <dbReference type="SAM" id="Phobius"/>
    </source>
</evidence>
<keyword evidence="4" id="KW-1185">Reference proteome</keyword>
<keyword evidence="2" id="KW-1133">Transmembrane helix</keyword>
<comment type="caution">
    <text evidence="3">The sequence shown here is derived from an EMBL/GenBank/DDBJ whole genome shotgun (WGS) entry which is preliminary data.</text>
</comment>
<feature type="compositionally biased region" description="Basic and acidic residues" evidence="1">
    <location>
        <begin position="304"/>
        <end position="313"/>
    </location>
</feature>
<gene>
    <name evidence="3" type="ORF">LOC71_04030</name>
</gene>
<proteinExistence type="predicted"/>
<reference evidence="3" key="1">
    <citation type="submission" date="2021-11" db="EMBL/GenBank/DDBJ databases">
        <title>Genome sequence.</title>
        <authorList>
            <person name="Sun Q."/>
        </authorList>
    </citation>
    <scope>NUCLEOTIDE SEQUENCE</scope>
    <source>
        <strain evidence="3">JC740</strain>
    </source>
</reference>
<accession>A0ABS8ND03</accession>
<evidence type="ECO:0000313" key="4">
    <source>
        <dbReference type="Proteomes" id="UP001430306"/>
    </source>
</evidence>
<evidence type="ECO:0000256" key="1">
    <source>
        <dbReference type="SAM" id="MobiDB-lite"/>
    </source>
</evidence>
<feature type="transmembrane region" description="Helical" evidence="2">
    <location>
        <begin position="28"/>
        <end position="51"/>
    </location>
</feature>
<name>A0ABS8ND03_9BACT</name>
<keyword evidence="2" id="KW-0472">Membrane</keyword>
<feature type="compositionally biased region" description="Polar residues" evidence="1">
    <location>
        <begin position="280"/>
        <end position="291"/>
    </location>
</feature>
<dbReference type="Proteomes" id="UP001430306">
    <property type="component" value="Unassembled WGS sequence"/>
</dbReference>
<organism evidence="3 4">
    <name type="scientific">Rhodopirellula halodulae</name>
    <dbReference type="NCBI Taxonomy" id="2894198"/>
    <lineage>
        <taxon>Bacteria</taxon>
        <taxon>Pseudomonadati</taxon>
        <taxon>Planctomycetota</taxon>
        <taxon>Planctomycetia</taxon>
        <taxon>Pirellulales</taxon>
        <taxon>Pirellulaceae</taxon>
        <taxon>Rhodopirellula</taxon>
    </lineage>
</organism>
<feature type="compositionally biased region" description="Polar residues" evidence="1">
    <location>
        <begin position="322"/>
        <end position="332"/>
    </location>
</feature>
<dbReference type="EMBL" id="JAJKFW010000006">
    <property type="protein sequence ID" value="MCC9641430.1"/>
    <property type="molecule type" value="Genomic_DNA"/>
</dbReference>
<protein>
    <submittedName>
        <fullName evidence="3">Uncharacterized protein</fullName>
    </submittedName>
</protein>
<dbReference type="RefSeq" id="WP_230271552.1">
    <property type="nucleotide sequence ID" value="NZ_JAJKFW010000006.1"/>
</dbReference>